<dbReference type="STRING" id="65393.PCC7424_3573"/>
<gene>
    <name evidence="2" type="ordered locus">PCC7424_3573</name>
</gene>
<dbReference type="AlphaFoldDB" id="B7KGN6"/>
<dbReference type="CDD" id="cd06260">
    <property type="entry name" value="DUF820-like"/>
    <property type="match status" value="1"/>
</dbReference>
<protein>
    <recommendedName>
        <fullName evidence="1">Putative restriction endonuclease domain-containing protein</fullName>
    </recommendedName>
</protein>
<dbReference type="eggNOG" id="COG4636">
    <property type="taxonomic scope" value="Bacteria"/>
</dbReference>
<name>B7KGN6_GLOC7</name>
<evidence type="ECO:0000313" key="3">
    <source>
        <dbReference type="Proteomes" id="UP000002384"/>
    </source>
</evidence>
<dbReference type="InterPro" id="IPR011335">
    <property type="entry name" value="Restrct_endonuc-II-like"/>
</dbReference>
<evidence type="ECO:0000259" key="1">
    <source>
        <dbReference type="Pfam" id="PF05685"/>
    </source>
</evidence>
<dbReference type="PANTHER" id="PTHR34107:SF4">
    <property type="entry name" value="SLL1222 PROTEIN"/>
    <property type="match status" value="1"/>
</dbReference>
<reference evidence="3" key="1">
    <citation type="journal article" date="2011" name="MBio">
        <title>Novel metabolic attributes of the genus Cyanothece, comprising a group of unicellular nitrogen-fixing Cyanobacteria.</title>
        <authorList>
            <person name="Bandyopadhyay A."/>
            <person name="Elvitigala T."/>
            <person name="Welsh E."/>
            <person name="Stockel J."/>
            <person name="Liberton M."/>
            <person name="Min H."/>
            <person name="Sherman L.A."/>
            <person name="Pakrasi H.B."/>
        </authorList>
    </citation>
    <scope>NUCLEOTIDE SEQUENCE [LARGE SCALE GENOMIC DNA]</scope>
    <source>
        <strain evidence="3">PCC 7424</strain>
    </source>
</reference>
<dbReference type="OrthoDB" id="9808428at2"/>
<dbReference type="InterPro" id="IPR008538">
    <property type="entry name" value="Uma2"/>
</dbReference>
<dbReference type="HOGENOM" id="CLU_076312_0_1_3"/>
<accession>B7KGN6</accession>
<organism evidence="2 3">
    <name type="scientific">Gloeothece citriformis (strain PCC 7424)</name>
    <name type="common">Cyanothece sp. (strain PCC 7424)</name>
    <dbReference type="NCBI Taxonomy" id="65393"/>
    <lineage>
        <taxon>Bacteria</taxon>
        <taxon>Bacillati</taxon>
        <taxon>Cyanobacteriota</taxon>
        <taxon>Cyanophyceae</taxon>
        <taxon>Oscillatoriophycideae</taxon>
        <taxon>Chroococcales</taxon>
        <taxon>Aphanothecaceae</taxon>
        <taxon>Gloeothece</taxon>
        <taxon>Gloeothece citriformis</taxon>
    </lineage>
</organism>
<dbReference type="PANTHER" id="PTHR34107">
    <property type="entry name" value="SLL0198 PROTEIN-RELATED"/>
    <property type="match status" value="1"/>
</dbReference>
<evidence type="ECO:0000313" key="2">
    <source>
        <dbReference type="EMBL" id="ACK71963.1"/>
    </source>
</evidence>
<dbReference type="RefSeq" id="WP_015955556.1">
    <property type="nucleotide sequence ID" value="NC_011729.1"/>
</dbReference>
<dbReference type="EMBL" id="CP001291">
    <property type="protein sequence ID" value="ACK71963.1"/>
    <property type="molecule type" value="Genomic_DNA"/>
</dbReference>
<sequence length="189" mass="21573">MNQALESVRWTVHDLEVLPQSEGVRYEIIDGELFVTRSPHRKHQQICVKIASLLNAWSEATGLGETIFAPGIIFSDADNVCPDVVWVSKERLALIEDEAGHLTGAPELVIEVLSPGKDNERRDKEAKLKLYSVTGVLEYWIVDRFKQQVEIYRRDRAILTLIFTLYHDDEITSTLLPDFRCSVARFFAV</sequence>
<dbReference type="Proteomes" id="UP000002384">
    <property type="component" value="Chromosome"/>
</dbReference>
<dbReference type="Gene3D" id="3.90.1570.10">
    <property type="entry name" value="tt1808, chain A"/>
    <property type="match status" value="1"/>
</dbReference>
<dbReference type="Pfam" id="PF05685">
    <property type="entry name" value="Uma2"/>
    <property type="match status" value="1"/>
</dbReference>
<feature type="domain" description="Putative restriction endonuclease" evidence="1">
    <location>
        <begin position="14"/>
        <end position="183"/>
    </location>
</feature>
<dbReference type="SUPFAM" id="SSF52980">
    <property type="entry name" value="Restriction endonuclease-like"/>
    <property type="match status" value="1"/>
</dbReference>
<proteinExistence type="predicted"/>
<keyword evidence="3" id="KW-1185">Reference proteome</keyword>
<dbReference type="KEGG" id="cyc:PCC7424_3573"/>
<dbReference type="InterPro" id="IPR012296">
    <property type="entry name" value="Nuclease_put_TT1808"/>
</dbReference>